<feature type="region of interest" description="Disordered" evidence="1">
    <location>
        <begin position="150"/>
        <end position="180"/>
    </location>
</feature>
<dbReference type="HOGENOM" id="CLU_1494337_0_0_0"/>
<feature type="compositionally biased region" description="Acidic residues" evidence="1">
    <location>
        <begin position="1"/>
        <end position="12"/>
    </location>
</feature>
<name>E8QYK9_ISOPI</name>
<keyword evidence="3" id="KW-1185">Reference proteome</keyword>
<accession>E8QYK9</accession>
<protein>
    <submittedName>
        <fullName evidence="2">Uncharacterized protein</fullName>
    </submittedName>
</protein>
<feature type="compositionally biased region" description="Basic and acidic residues" evidence="1">
    <location>
        <begin position="30"/>
        <end position="40"/>
    </location>
</feature>
<dbReference type="InParanoid" id="E8QYK9"/>
<dbReference type="EMBL" id="CP002353">
    <property type="protein sequence ID" value="ADV64192.1"/>
    <property type="molecule type" value="Genomic_DNA"/>
</dbReference>
<proteinExistence type="predicted"/>
<dbReference type="Proteomes" id="UP000008631">
    <property type="component" value="Chromosome"/>
</dbReference>
<organism evidence="2 3">
    <name type="scientific">Isosphaera pallida (strain ATCC 43644 / DSM 9630 / IS1B)</name>
    <dbReference type="NCBI Taxonomy" id="575540"/>
    <lineage>
        <taxon>Bacteria</taxon>
        <taxon>Pseudomonadati</taxon>
        <taxon>Planctomycetota</taxon>
        <taxon>Planctomycetia</taxon>
        <taxon>Isosphaerales</taxon>
        <taxon>Isosphaeraceae</taxon>
        <taxon>Isosphaera</taxon>
    </lineage>
</organism>
<dbReference type="RefSeq" id="WP_013566480.1">
    <property type="nucleotide sequence ID" value="NC_014962.1"/>
</dbReference>
<evidence type="ECO:0000313" key="3">
    <source>
        <dbReference type="Proteomes" id="UP000008631"/>
    </source>
</evidence>
<dbReference type="AlphaFoldDB" id="E8QYK9"/>
<dbReference type="eggNOG" id="ENOG502ZFHH">
    <property type="taxonomic scope" value="Bacteria"/>
</dbReference>
<dbReference type="OrthoDB" id="9933440at2"/>
<gene>
    <name evidence="2" type="ordered locus">Isop_3635</name>
</gene>
<feature type="region of interest" description="Disordered" evidence="1">
    <location>
        <begin position="1"/>
        <end position="76"/>
    </location>
</feature>
<sequence length="180" mass="19727">MPDSDVSFESECETNHAAADHGSCCGESKPTSDFHHETADVKPTVSGSQTPPVDFSACDDDSSSAHADADRSASRSPRVNKYRQALAILNQARDVMVESLADEILDNADEFAEGGFLFHEFLESRGPRFQFLGIVGGFLEYAAEQFDDQWNVSQPLPTRRRRRRSRAGVESPIDGAGEES</sequence>
<dbReference type="KEGG" id="ipa:Isop_3635"/>
<evidence type="ECO:0000256" key="1">
    <source>
        <dbReference type="SAM" id="MobiDB-lite"/>
    </source>
</evidence>
<reference key="1">
    <citation type="submission" date="2010-11" db="EMBL/GenBank/DDBJ databases">
        <title>The complete sequence of chromosome of Isophaera pallida ATCC 43644.</title>
        <authorList>
            <consortium name="US DOE Joint Genome Institute (JGI-PGF)"/>
            <person name="Lucas S."/>
            <person name="Copeland A."/>
            <person name="Lapidus A."/>
            <person name="Bruce D."/>
            <person name="Goodwin L."/>
            <person name="Pitluck S."/>
            <person name="Kyrpides N."/>
            <person name="Mavromatis K."/>
            <person name="Pagani I."/>
            <person name="Ivanova N."/>
            <person name="Saunders E."/>
            <person name="Brettin T."/>
            <person name="Detter J.C."/>
            <person name="Han C."/>
            <person name="Tapia R."/>
            <person name="Land M."/>
            <person name="Hauser L."/>
            <person name="Markowitz V."/>
            <person name="Cheng J.-F."/>
            <person name="Hugenholtz P."/>
            <person name="Woyke T."/>
            <person name="Wu D."/>
            <person name="Eisen J.A."/>
        </authorList>
    </citation>
    <scope>NUCLEOTIDE SEQUENCE</scope>
    <source>
        <strain>ATCC 43644</strain>
    </source>
</reference>
<reference evidence="2 3" key="2">
    <citation type="journal article" date="2011" name="Stand. Genomic Sci.">
        <title>Complete genome sequence of Isosphaera pallida type strain (IS1B).</title>
        <authorList>
            <consortium name="US DOE Joint Genome Institute (JGI-PGF)"/>
            <person name="Goker M."/>
            <person name="Cleland D."/>
            <person name="Saunders E."/>
            <person name="Lapidus A."/>
            <person name="Nolan M."/>
            <person name="Lucas S."/>
            <person name="Hammon N."/>
            <person name="Deshpande S."/>
            <person name="Cheng J.F."/>
            <person name="Tapia R."/>
            <person name="Han C."/>
            <person name="Goodwin L."/>
            <person name="Pitluck S."/>
            <person name="Liolios K."/>
            <person name="Pagani I."/>
            <person name="Ivanova N."/>
            <person name="Mavromatis K."/>
            <person name="Pati A."/>
            <person name="Chen A."/>
            <person name="Palaniappan K."/>
            <person name="Land M."/>
            <person name="Hauser L."/>
            <person name="Chang Y.J."/>
            <person name="Jeffries C.D."/>
            <person name="Detter J.C."/>
            <person name="Beck B."/>
            <person name="Woyke T."/>
            <person name="Bristow J."/>
            <person name="Eisen J.A."/>
            <person name="Markowitz V."/>
            <person name="Hugenholtz P."/>
            <person name="Kyrpides N.C."/>
            <person name="Klenk H.P."/>
        </authorList>
    </citation>
    <scope>NUCLEOTIDE SEQUENCE [LARGE SCALE GENOMIC DNA]</scope>
    <source>
        <strain evidence="3">ATCC 43644 / DSM 9630 / IS1B</strain>
    </source>
</reference>
<evidence type="ECO:0000313" key="2">
    <source>
        <dbReference type="EMBL" id="ADV64192.1"/>
    </source>
</evidence>